<dbReference type="GO" id="GO:0016627">
    <property type="term" value="F:oxidoreductase activity, acting on the CH-CH group of donors"/>
    <property type="evidence" value="ECO:0007669"/>
    <property type="project" value="InterPro"/>
</dbReference>
<evidence type="ECO:0000313" key="8">
    <source>
        <dbReference type="Proteomes" id="UP000644756"/>
    </source>
</evidence>
<evidence type="ECO:0000256" key="1">
    <source>
        <dbReference type="ARBA" id="ARBA00022630"/>
    </source>
</evidence>
<evidence type="ECO:0000259" key="5">
    <source>
        <dbReference type="Pfam" id="PF03241"/>
    </source>
</evidence>
<evidence type="ECO:0000256" key="4">
    <source>
        <dbReference type="PIRSR" id="PIRSR000331-2"/>
    </source>
</evidence>
<feature type="domain" description="HpaB/PvcC/4-BUDH N-terminal" evidence="6">
    <location>
        <begin position="5"/>
        <end position="264"/>
    </location>
</feature>
<dbReference type="InterPro" id="IPR004925">
    <property type="entry name" value="HpaB/PvcC/4-BUDH"/>
</dbReference>
<dbReference type="PANTHER" id="PTHR36117:SF3">
    <property type="entry name" value="4-HYDROXYPHENYLACETATE 3-MONOOXYGENASE-RELATED"/>
    <property type="match status" value="1"/>
</dbReference>
<dbReference type="InterPro" id="IPR036250">
    <property type="entry name" value="AcylCo_DH-like_C"/>
</dbReference>
<dbReference type="InterPro" id="IPR024719">
    <property type="entry name" value="HpaB/PvcC/4-BUDH_C"/>
</dbReference>
<reference evidence="7" key="1">
    <citation type="journal article" date="2014" name="Int. J. Syst. Evol. Microbiol.">
        <title>Complete genome sequence of Corynebacterium casei LMG S-19264T (=DSM 44701T), isolated from a smear-ripened cheese.</title>
        <authorList>
            <consortium name="US DOE Joint Genome Institute (JGI-PGF)"/>
            <person name="Walter F."/>
            <person name="Albersmeier A."/>
            <person name="Kalinowski J."/>
            <person name="Ruckert C."/>
        </authorList>
    </citation>
    <scope>NUCLEOTIDE SEQUENCE</scope>
    <source>
        <strain evidence="7">CGMCC 1.12987</strain>
    </source>
</reference>
<feature type="binding site" evidence="4">
    <location>
        <begin position="146"/>
        <end position="149"/>
    </location>
    <ligand>
        <name>FAD</name>
        <dbReference type="ChEBI" id="CHEBI:57692"/>
    </ligand>
</feature>
<dbReference type="Gene3D" id="2.40.110.10">
    <property type="entry name" value="Butyryl-CoA Dehydrogenase, subunit A, domain 2"/>
    <property type="match status" value="1"/>
</dbReference>
<dbReference type="SUPFAM" id="SSF47203">
    <property type="entry name" value="Acyl-CoA dehydrogenase C-terminal domain-like"/>
    <property type="match status" value="1"/>
</dbReference>
<evidence type="ECO:0000259" key="6">
    <source>
        <dbReference type="Pfam" id="PF11794"/>
    </source>
</evidence>
<comment type="caution">
    <text evidence="7">The sequence shown here is derived from an EMBL/GenBank/DDBJ whole genome shotgun (WGS) entry which is preliminary data.</text>
</comment>
<feature type="domain" description="HpaB/PvcC/4-BUDH C-terminal" evidence="5">
    <location>
        <begin position="272"/>
        <end position="471"/>
    </location>
</feature>
<dbReference type="Gene3D" id="1.20.140.10">
    <property type="entry name" value="Butyryl-CoA Dehydrogenase, subunit A, domain 3"/>
    <property type="match status" value="1"/>
</dbReference>
<dbReference type="InterPro" id="IPR024674">
    <property type="entry name" value="HpaB/PvcC/4-BUDH_N"/>
</dbReference>
<evidence type="ECO:0000256" key="2">
    <source>
        <dbReference type="ARBA" id="ARBA00022827"/>
    </source>
</evidence>
<accession>A0A917CQI8</accession>
<organism evidence="7 8">
    <name type="scientific">Paenibacillus abyssi</name>
    <dbReference type="NCBI Taxonomy" id="1340531"/>
    <lineage>
        <taxon>Bacteria</taxon>
        <taxon>Bacillati</taxon>
        <taxon>Bacillota</taxon>
        <taxon>Bacilli</taxon>
        <taxon>Bacillales</taxon>
        <taxon>Paenibacillaceae</taxon>
        <taxon>Paenibacillus</taxon>
    </lineage>
</organism>
<dbReference type="Gene3D" id="1.10.3140.10">
    <property type="entry name" value="4-hydroxybutyryl-coa dehydratase, domain 1"/>
    <property type="match status" value="1"/>
</dbReference>
<dbReference type="EMBL" id="BMGR01000002">
    <property type="protein sequence ID" value="GGF93098.1"/>
    <property type="molecule type" value="Genomic_DNA"/>
</dbReference>
<proteinExistence type="predicted"/>
<dbReference type="SUPFAM" id="SSF56645">
    <property type="entry name" value="Acyl-CoA dehydrogenase NM domain-like"/>
    <property type="match status" value="1"/>
</dbReference>
<name>A0A917CQI8_9BACL</name>
<dbReference type="InterPro" id="IPR046373">
    <property type="entry name" value="Acyl-CoA_Oxase/DH_mid-dom_sf"/>
</dbReference>
<dbReference type="Proteomes" id="UP000644756">
    <property type="component" value="Unassembled WGS sequence"/>
</dbReference>
<dbReference type="Pfam" id="PF03241">
    <property type="entry name" value="HpaB"/>
    <property type="match status" value="1"/>
</dbReference>
<keyword evidence="8" id="KW-1185">Reference proteome</keyword>
<protein>
    <submittedName>
        <fullName evidence="7">4-hydroxyphenylacetate 3-monooxygenase, oxygenase component</fullName>
    </submittedName>
</protein>
<dbReference type="AlphaFoldDB" id="A0A917CQI8"/>
<sequence length="492" mass="54662">MVRSGKQYMESLRDGRNIYIGGERVEDVTAHPAFKGVVRTFAGLYDMAADSANDMTYLTEDGTTANKIFMIPRSSSDLEERRQAMSRWAETTCGFAGRSPDHVSSFLAGFASHPEVFGERAANVLDFYRYARDNDLFVTYVIIPPQVDRSKAAHEQDEKFLPVGVFKELEDGIIVRGSQMLGTSAAVSDYLLCSCISPLRAGDEDYAISFVLPVGSRGLKLYARPSYAADKPSVYDYPLSTQFDESDALVVFDDVFIPWKQVFVYKDIEATRAQFHETPAHLLGNNQAQTRLSVKLKFVIGVAKKITEMNGTDKFSQVQERLGELASQAAVVEGMLLASEYKCLIDKNGVARPNPRFLYGIVGMQDSIYASVIRILRELVGGGVLQVPSSYKELVNPETEADMRRYIRSCSVGTEKKIQLLKLAWDIIGSEFGGRHQQYEMFYNGAPFVVKGYSFRNYGYGEPVNMVERFLASYGLPGANPLPEVKAAGMSG</sequence>
<reference evidence="7" key="2">
    <citation type="submission" date="2020-09" db="EMBL/GenBank/DDBJ databases">
        <authorList>
            <person name="Sun Q."/>
            <person name="Zhou Y."/>
        </authorList>
    </citation>
    <scope>NUCLEOTIDE SEQUENCE</scope>
    <source>
        <strain evidence="7">CGMCC 1.12987</strain>
    </source>
</reference>
<dbReference type="Pfam" id="PF11794">
    <property type="entry name" value="HpaB_N"/>
    <property type="match status" value="1"/>
</dbReference>
<keyword evidence="1" id="KW-0285">Flavoprotein</keyword>
<dbReference type="PIRSF" id="PIRSF000331">
    <property type="entry name" value="HpaA_HpaB"/>
    <property type="match status" value="1"/>
</dbReference>
<dbReference type="PANTHER" id="PTHR36117">
    <property type="entry name" value="4-HYDROXYPHENYLACETATE 3-MONOOXYGENASE-RELATED"/>
    <property type="match status" value="1"/>
</dbReference>
<dbReference type="RefSeq" id="WP_188529243.1">
    <property type="nucleotide sequence ID" value="NZ_BMGR01000002.1"/>
</dbReference>
<keyword evidence="2 4" id="KW-0274">FAD</keyword>
<gene>
    <name evidence="7" type="primary">hpaB</name>
    <name evidence="7" type="ORF">GCM10010916_08060</name>
</gene>
<feature type="binding site" evidence="4">
    <location>
        <position position="183"/>
    </location>
    <ligand>
        <name>FAD</name>
        <dbReference type="ChEBI" id="CHEBI:57692"/>
    </ligand>
</feature>
<keyword evidence="3" id="KW-0560">Oxidoreductase</keyword>
<evidence type="ECO:0000256" key="3">
    <source>
        <dbReference type="ARBA" id="ARBA00023002"/>
    </source>
</evidence>
<dbReference type="InterPro" id="IPR009100">
    <property type="entry name" value="AcylCoA_DH/oxidase_NM_dom_sf"/>
</dbReference>
<evidence type="ECO:0000313" key="7">
    <source>
        <dbReference type="EMBL" id="GGF93098.1"/>
    </source>
</evidence>